<dbReference type="EMBL" id="JACHEB010000001">
    <property type="protein sequence ID" value="MBB5326724.1"/>
    <property type="molecule type" value="Genomic_DNA"/>
</dbReference>
<gene>
    <name evidence="1" type="ORF">HDF14_000318</name>
</gene>
<evidence type="ECO:0000313" key="2">
    <source>
        <dbReference type="Proteomes" id="UP000535182"/>
    </source>
</evidence>
<dbReference type="AlphaFoldDB" id="A0A9X0U1T0"/>
<sequence>MQLFRSKRNLRVLVLTLGGEPVQIPLCLGRNYTKECDPQKERLQNISSISFSCTLFFGNESDLCCDYVGHYAAAGFMP</sequence>
<comment type="caution">
    <text evidence="1">The sequence shown here is derived from an EMBL/GenBank/DDBJ whole genome shotgun (WGS) entry which is preliminary data.</text>
</comment>
<organism evidence="1 2">
    <name type="scientific">Tunturiibacter gelidiferens</name>
    <dbReference type="NCBI Taxonomy" id="3069689"/>
    <lineage>
        <taxon>Bacteria</taxon>
        <taxon>Pseudomonadati</taxon>
        <taxon>Acidobacteriota</taxon>
        <taxon>Terriglobia</taxon>
        <taxon>Terriglobales</taxon>
        <taxon>Acidobacteriaceae</taxon>
        <taxon>Tunturiibacter</taxon>
    </lineage>
</organism>
<accession>A0A9X0U1T0</accession>
<reference evidence="1 2" key="1">
    <citation type="submission" date="2020-08" db="EMBL/GenBank/DDBJ databases">
        <title>Genomic Encyclopedia of Type Strains, Phase IV (KMG-V): Genome sequencing to study the core and pangenomes of soil and plant-associated prokaryotes.</title>
        <authorList>
            <person name="Whitman W."/>
        </authorList>
    </citation>
    <scope>NUCLEOTIDE SEQUENCE [LARGE SCALE GENOMIC DNA]</scope>
    <source>
        <strain evidence="1 2">X5P2</strain>
    </source>
</reference>
<proteinExistence type="predicted"/>
<name>A0A9X0U1T0_9BACT</name>
<protein>
    <submittedName>
        <fullName evidence="1">Uncharacterized protein</fullName>
    </submittedName>
</protein>
<dbReference type="Proteomes" id="UP000535182">
    <property type="component" value="Unassembled WGS sequence"/>
</dbReference>
<keyword evidence="2" id="KW-1185">Reference proteome</keyword>
<evidence type="ECO:0000313" key="1">
    <source>
        <dbReference type="EMBL" id="MBB5326724.1"/>
    </source>
</evidence>